<feature type="region of interest" description="Disordered" evidence="1">
    <location>
        <begin position="50"/>
        <end position="82"/>
    </location>
</feature>
<sequence>MSTPSRSRSLAMGDEGYFDWRESMERRQRESERQVQALLQETRRFREKNEVLRIQASSSSPPRSRQKEEATYPGNVESPFDENALTPLLSHQKGDGIGNPSYLMNCT</sequence>
<keyword evidence="3" id="KW-1185">Reference proteome</keyword>
<evidence type="ECO:0000256" key="1">
    <source>
        <dbReference type="SAM" id="MobiDB-lite"/>
    </source>
</evidence>
<dbReference type="Proteomes" id="UP001168098">
    <property type="component" value="Unassembled WGS sequence"/>
</dbReference>
<proteinExistence type="predicted"/>
<dbReference type="AlphaFoldDB" id="A0AA39DG89"/>
<feature type="region of interest" description="Disordered" evidence="1">
    <location>
        <begin position="88"/>
        <end position="107"/>
    </location>
</feature>
<protein>
    <submittedName>
        <fullName evidence="2">Uncharacterized protein</fullName>
    </submittedName>
</protein>
<evidence type="ECO:0000313" key="3">
    <source>
        <dbReference type="Proteomes" id="UP001168098"/>
    </source>
</evidence>
<dbReference type="EMBL" id="JARBHA010000013">
    <property type="protein sequence ID" value="KAJ9683798.1"/>
    <property type="molecule type" value="Genomic_DNA"/>
</dbReference>
<comment type="caution">
    <text evidence="2">The sequence shown here is derived from an EMBL/GenBank/DDBJ whole genome shotgun (WGS) entry which is preliminary data.</text>
</comment>
<reference evidence="2 3" key="1">
    <citation type="journal article" date="2023" name="BMC Biotechnol.">
        <title>Vitis rotundifolia cv Carlos genome sequencing.</title>
        <authorList>
            <person name="Huff M."/>
            <person name="Hulse-Kemp A."/>
            <person name="Scheffler B."/>
            <person name="Youngblood R."/>
            <person name="Simpson S."/>
            <person name="Babiker E."/>
            <person name="Staton M."/>
        </authorList>
    </citation>
    <scope>NUCLEOTIDE SEQUENCE [LARGE SCALE GENOMIC DNA]</scope>
    <source>
        <tissue evidence="2">Leaf</tissue>
    </source>
</reference>
<name>A0AA39DG89_VITRO</name>
<accession>A0AA39DG89</accession>
<organism evidence="2 3">
    <name type="scientific">Vitis rotundifolia</name>
    <name type="common">Muscadine grape</name>
    <dbReference type="NCBI Taxonomy" id="103349"/>
    <lineage>
        <taxon>Eukaryota</taxon>
        <taxon>Viridiplantae</taxon>
        <taxon>Streptophyta</taxon>
        <taxon>Embryophyta</taxon>
        <taxon>Tracheophyta</taxon>
        <taxon>Spermatophyta</taxon>
        <taxon>Magnoliopsida</taxon>
        <taxon>eudicotyledons</taxon>
        <taxon>Gunneridae</taxon>
        <taxon>Pentapetalae</taxon>
        <taxon>rosids</taxon>
        <taxon>Vitales</taxon>
        <taxon>Vitaceae</taxon>
        <taxon>Viteae</taxon>
        <taxon>Vitis</taxon>
    </lineage>
</organism>
<gene>
    <name evidence="2" type="ORF">PVL29_016343</name>
</gene>
<evidence type="ECO:0000313" key="2">
    <source>
        <dbReference type="EMBL" id="KAJ9683798.1"/>
    </source>
</evidence>